<feature type="compositionally biased region" description="Polar residues" evidence="1">
    <location>
        <begin position="307"/>
        <end position="320"/>
    </location>
</feature>
<proteinExistence type="predicted"/>
<dbReference type="EMBL" id="WVTA01000007">
    <property type="protein sequence ID" value="KAK3208694.1"/>
    <property type="molecule type" value="Genomic_DNA"/>
</dbReference>
<feature type="compositionally biased region" description="Polar residues" evidence="1">
    <location>
        <begin position="239"/>
        <end position="252"/>
    </location>
</feature>
<comment type="caution">
    <text evidence="2">The sequence shown here is derived from an EMBL/GenBank/DDBJ whole genome shotgun (WGS) entry which is preliminary data.</text>
</comment>
<keyword evidence="3" id="KW-1185">Reference proteome</keyword>
<reference evidence="2 3" key="1">
    <citation type="submission" date="2021-02" db="EMBL/GenBank/DDBJ databases">
        <title>Genome assembly of Pseudopithomyces chartarum.</title>
        <authorList>
            <person name="Jauregui R."/>
            <person name="Singh J."/>
            <person name="Voisey C."/>
        </authorList>
    </citation>
    <scope>NUCLEOTIDE SEQUENCE [LARGE SCALE GENOMIC DNA]</scope>
    <source>
        <strain evidence="2 3">AGR01</strain>
    </source>
</reference>
<organism evidence="2 3">
    <name type="scientific">Pseudopithomyces chartarum</name>
    <dbReference type="NCBI Taxonomy" id="1892770"/>
    <lineage>
        <taxon>Eukaryota</taxon>
        <taxon>Fungi</taxon>
        <taxon>Dikarya</taxon>
        <taxon>Ascomycota</taxon>
        <taxon>Pezizomycotina</taxon>
        <taxon>Dothideomycetes</taxon>
        <taxon>Pleosporomycetidae</taxon>
        <taxon>Pleosporales</taxon>
        <taxon>Massarineae</taxon>
        <taxon>Didymosphaeriaceae</taxon>
        <taxon>Pseudopithomyces</taxon>
    </lineage>
</organism>
<evidence type="ECO:0000313" key="2">
    <source>
        <dbReference type="EMBL" id="KAK3208694.1"/>
    </source>
</evidence>
<gene>
    <name evidence="2" type="ORF">GRF29_77g1627921</name>
</gene>
<feature type="region of interest" description="Disordered" evidence="1">
    <location>
        <begin position="299"/>
        <end position="320"/>
    </location>
</feature>
<name>A0AAN6LZX2_9PLEO</name>
<evidence type="ECO:0000256" key="1">
    <source>
        <dbReference type="SAM" id="MobiDB-lite"/>
    </source>
</evidence>
<evidence type="ECO:0000313" key="3">
    <source>
        <dbReference type="Proteomes" id="UP001280581"/>
    </source>
</evidence>
<dbReference type="Proteomes" id="UP001280581">
    <property type="component" value="Unassembled WGS sequence"/>
</dbReference>
<dbReference type="AlphaFoldDB" id="A0AAN6LZX2"/>
<feature type="region of interest" description="Disordered" evidence="1">
    <location>
        <begin position="223"/>
        <end position="252"/>
    </location>
</feature>
<accession>A0AAN6LZX2</accession>
<protein>
    <submittedName>
        <fullName evidence="2">Uncharacterized protein</fullName>
    </submittedName>
</protein>
<sequence length="320" mass="36295">MASSSEDLHAALEIINKATPAMLKGAPAELLFSANLSIVKAWATVDVIEHDNPDEEGAEENIFLGWLASTEKHPNHCTSKARQAYTFVSQKLQMIQEHIKNERLERYYAWKSTHPELHNIWRSRGKNDKKDRQDAVAAFCKESGFPVRELRQDLCLHEIFMSRELRPSLFTIAFNMGPFLKHRMNGHIPDRLLKHPKIQQIAQDMTSVLSGLAIAFESSQSIQMSKQSKSKKRKAIYTEDTSSSISKPNDATINHCEQNTGYTPECSLEFSNLFDFEAFPLNNFPEDTIPHMMDAYDHQISPVPPTAASQNQIQQPQGDL</sequence>